<comment type="caution">
    <text evidence="6">The sequence shown here is derived from an EMBL/GenBank/DDBJ whole genome shotgun (WGS) entry which is preliminary data.</text>
</comment>
<feature type="region of interest" description="Disordered" evidence="5">
    <location>
        <begin position="331"/>
        <end position="351"/>
    </location>
</feature>
<organism evidence="6 7">
    <name type="scientific">Coemansia erecta</name>
    <dbReference type="NCBI Taxonomy" id="147472"/>
    <lineage>
        <taxon>Eukaryota</taxon>
        <taxon>Fungi</taxon>
        <taxon>Fungi incertae sedis</taxon>
        <taxon>Zoopagomycota</taxon>
        <taxon>Kickxellomycotina</taxon>
        <taxon>Kickxellomycetes</taxon>
        <taxon>Kickxellales</taxon>
        <taxon>Kickxellaceae</taxon>
        <taxon>Coemansia</taxon>
    </lineage>
</organism>
<dbReference type="GO" id="GO:0003677">
    <property type="term" value="F:DNA binding"/>
    <property type="evidence" value="ECO:0007669"/>
    <property type="project" value="InterPro"/>
</dbReference>
<reference evidence="6" key="1">
    <citation type="submission" date="2022-07" db="EMBL/GenBank/DDBJ databases">
        <title>Phylogenomic reconstructions and comparative analyses of Kickxellomycotina fungi.</title>
        <authorList>
            <person name="Reynolds N.K."/>
            <person name="Stajich J.E."/>
            <person name="Barry K."/>
            <person name="Grigoriev I.V."/>
            <person name="Crous P."/>
            <person name="Smith M.E."/>
        </authorList>
    </citation>
    <scope>NUCLEOTIDE SEQUENCE</scope>
    <source>
        <strain evidence="6">NBRC 32514</strain>
    </source>
</reference>
<feature type="compositionally biased region" description="Low complexity" evidence="5">
    <location>
        <begin position="33"/>
        <end position="42"/>
    </location>
</feature>
<dbReference type="EMBL" id="JANBOJ010000066">
    <property type="protein sequence ID" value="KAJ1723449.1"/>
    <property type="molecule type" value="Genomic_DNA"/>
</dbReference>
<keyword evidence="2" id="KW-0240">DNA-directed RNA polymerase</keyword>
<evidence type="ECO:0000256" key="5">
    <source>
        <dbReference type="SAM" id="MobiDB-lite"/>
    </source>
</evidence>
<dbReference type="PANTHER" id="PTHR13408:SF0">
    <property type="entry name" value="DNA-DIRECTED RNA POLYMERASE III SUBUNIT RPC4"/>
    <property type="match status" value="1"/>
</dbReference>
<feature type="region of interest" description="Disordered" evidence="5">
    <location>
        <begin position="1"/>
        <end position="135"/>
    </location>
</feature>
<dbReference type="Proteomes" id="UP001149813">
    <property type="component" value="Unassembled WGS sequence"/>
</dbReference>
<protein>
    <recommendedName>
        <fullName evidence="8">DNA-directed RNA polymerase III subunit RPC4</fullName>
    </recommendedName>
</protein>
<evidence type="ECO:0000256" key="4">
    <source>
        <dbReference type="ARBA" id="ARBA00023242"/>
    </source>
</evidence>
<feature type="compositionally biased region" description="Acidic residues" evidence="5">
    <location>
        <begin position="331"/>
        <end position="348"/>
    </location>
</feature>
<proteinExistence type="predicted"/>
<evidence type="ECO:0000256" key="2">
    <source>
        <dbReference type="ARBA" id="ARBA00022478"/>
    </source>
</evidence>
<evidence type="ECO:0000313" key="7">
    <source>
        <dbReference type="Proteomes" id="UP001149813"/>
    </source>
</evidence>
<dbReference type="InterPro" id="IPR007811">
    <property type="entry name" value="RPC4"/>
</dbReference>
<keyword evidence="3" id="KW-0804">Transcription</keyword>
<dbReference type="GO" id="GO:0042797">
    <property type="term" value="P:tRNA transcription by RNA polymerase III"/>
    <property type="evidence" value="ECO:0007669"/>
    <property type="project" value="TreeGrafter"/>
</dbReference>
<keyword evidence="7" id="KW-1185">Reference proteome</keyword>
<name>A0A9W7XYL1_9FUNG</name>
<dbReference type="OrthoDB" id="5836119at2759"/>
<dbReference type="PANTHER" id="PTHR13408">
    <property type="entry name" value="DNA-DIRECTED RNA POLYMERASE III"/>
    <property type="match status" value="1"/>
</dbReference>
<dbReference type="Pfam" id="PF05132">
    <property type="entry name" value="RNA_pol_Rpc4"/>
    <property type="match status" value="1"/>
</dbReference>
<dbReference type="GO" id="GO:0005666">
    <property type="term" value="C:RNA polymerase III complex"/>
    <property type="evidence" value="ECO:0007669"/>
    <property type="project" value="InterPro"/>
</dbReference>
<gene>
    <name evidence="6" type="ORF">LPJ53_002205</name>
</gene>
<evidence type="ECO:0000256" key="3">
    <source>
        <dbReference type="ARBA" id="ARBA00023163"/>
    </source>
</evidence>
<sequence>MPDTPSKAEGSSDARPTGSIRGGLARGRGRGRGALSAAAGSSGSSGSGAGERLASVRSRSTPSTPGLGNGSGSSGSKMVFKPSNPARRVKREGAGTSSPLLPSMPMASASAATGSQRGGSGEMKREHVRRVRERPKLIESVSGPFAQGPAMIAAAGRRGMTGAAVAPGVNLSAALAQEGSTGSGGAGGSVADALEVLVTDHNLADTGDALEVQTEEMAIRAAEDMARLALDYSAYECFLDDSGKVRRQESGQEQMMVLQVPLVPEFELPAEILQRRLGRKQKKVARQRTIDLQQQQQQGVVDVDAVDVKPSVEELEDVKPDLSRLEITDEMSQLDEEADVDGDAENGEQPDGRIGTLAVLKSGAVRLKIGTLLLDVSRGADCQFMRSLMALDASSADSASAFLLGNIDQLFLCTPDLEALQAGE</sequence>
<keyword evidence="4" id="KW-0539">Nucleus</keyword>
<feature type="compositionally biased region" description="Low complexity" evidence="5">
    <location>
        <begin position="95"/>
        <end position="115"/>
    </location>
</feature>
<evidence type="ECO:0000256" key="1">
    <source>
        <dbReference type="ARBA" id="ARBA00004123"/>
    </source>
</evidence>
<feature type="compositionally biased region" description="Low complexity" evidence="5">
    <location>
        <begin position="50"/>
        <end position="66"/>
    </location>
</feature>
<evidence type="ECO:0000313" key="6">
    <source>
        <dbReference type="EMBL" id="KAJ1723449.1"/>
    </source>
</evidence>
<dbReference type="AlphaFoldDB" id="A0A9W7XYL1"/>
<evidence type="ECO:0008006" key="8">
    <source>
        <dbReference type="Google" id="ProtNLM"/>
    </source>
</evidence>
<comment type="subcellular location">
    <subcellularLocation>
        <location evidence="1">Nucleus</location>
    </subcellularLocation>
</comment>
<accession>A0A9W7XYL1</accession>